<evidence type="ECO:0000313" key="4">
    <source>
        <dbReference type="Proteomes" id="UP000009168"/>
    </source>
</evidence>
<evidence type="ECO:0000256" key="1">
    <source>
        <dbReference type="ARBA" id="ARBA00022741"/>
    </source>
</evidence>
<dbReference type="InterPro" id="IPR001806">
    <property type="entry name" value="Small_GTPase"/>
</dbReference>
<dbReference type="CDD" id="cd00154">
    <property type="entry name" value="Rab"/>
    <property type="match status" value="1"/>
</dbReference>
<keyword evidence="3" id="KW-0812">Transmembrane</keyword>
<proteinExistence type="predicted"/>
<dbReference type="GO" id="GO:0003924">
    <property type="term" value="F:GTPase activity"/>
    <property type="evidence" value="ECO:0007669"/>
    <property type="project" value="InterPro"/>
</dbReference>
<dbReference type="PROSITE" id="PS51419">
    <property type="entry name" value="RAB"/>
    <property type="match status" value="1"/>
</dbReference>
<dbReference type="SMART" id="SM00174">
    <property type="entry name" value="RHO"/>
    <property type="match status" value="1"/>
</dbReference>
<dbReference type="InterPro" id="IPR005225">
    <property type="entry name" value="Small_GTP-bd"/>
</dbReference>
<dbReference type="InterPro" id="IPR050227">
    <property type="entry name" value="Rab"/>
</dbReference>
<dbReference type="SMART" id="SM00173">
    <property type="entry name" value="RAS"/>
    <property type="match status" value="1"/>
</dbReference>
<keyword evidence="3" id="KW-0472">Membrane</keyword>
<dbReference type="SMART" id="SM00175">
    <property type="entry name" value="RAB"/>
    <property type="match status" value="1"/>
</dbReference>
<dbReference type="InterPro" id="IPR027417">
    <property type="entry name" value="P-loop_NTPase"/>
</dbReference>
<dbReference type="HOGENOM" id="CLU_1279945_0_0_1"/>
<dbReference type="PROSITE" id="PS51421">
    <property type="entry name" value="RAS"/>
    <property type="match status" value="1"/>
</dbReference>
<organism evidence="3 4">
    <name type="scientific">Tetrahymena thermophila (strain SB210)</name>
    <dbReference type="NCBI Taxonomy" id="312017"/>
    <lineage>
        <taxon>Eukaryota</taxon>
        <taxon>Sar</taxon>
        <taxon>Alveolata</taxon>
        <taxon>Ciliophora</taxon>
        <taxon>Intramacronucleata</taxon>
        <taxon>Oligohymenophorea</taxon>
        <taxon>Hymenostomatida</taxon>
        <taxon>Tetrahymenina</taxon>
        <taxon>Tetrahymenidae</taxon>
        <taxon>Tetrahymena</taxon>
    </lineage>
</organism>
<dbReference type="KEGG" id="tet:TTHERM_00637520"/>
<dbReference type="SUPFAM" id="SSF52540">
    <property type="entry name" value="P-loop containing nucleoside triphosphate hydrolases"/>
    <property type="match status" value="1"/>
</dbReference>
<protein>
    <submittedName>
        <fullName evidence="3">Transmembrane protein, putative</fullName>
    </submittedName>
</protein>
<dbReference type="Pfam" id="PF00071">
    <property type="entry name" value="Ras"/>
    <property type="match status" value="1"/>
</dbReference>
<dbReference type="RefSeq" id="XP_001032413.2">
    <property type="nucleotide sequence ID" value="XM_001032413.2"/>
</dbReference>
<sequence>MAERNKQEPLQFKIFIVGDAQVGKTYVVNKIIQKSRNSTKYKPTYGFNYHIWEHEIHENRHVVFQLWDTAGQEKYRGITKEHYKSGVGAIIVYDITKEDSFCNVKNWIEEIKSNCIEQEEEDPYIIVIGNKKDLKSQRKVGYEEAYQIVKKEDKDIDIFEISTVSADPVDTSYFEKVINHFFKKIYERLKKRGILSDNDPNIRLADTQVQTSKSCCCC</sequence>
<dbReference type="STRING" id="312017.Q22HF1"/>
<dbReference type="Proteomes" id="UP000009168">
    <property type="component" value="Unassembled WGS sequence"/>
</dbReference>
<keyword evidence="4" id="KW-1185">Reference proteome</keyword>
<dbReference type="FunFam" id="3.40.50.300:FF:001447">
    <property type="entry name" value="Ras-related protein Rab-1B"/>
    <property type="match status" value="1"/>
</dbReference>
<dbReference type="GO" id="GO:0005525">
    <property type="term" value="F:GTP binding"/>
    <property type="evidence" value="ECO:0007669"/>
    <property type="project" value="UniProtKB-KW"/>
</dbReference>
<gene>
    <name evidence="3" type="ORF">TTHERM_00637520</name>
</gene>
<name>Q22HF1_TETTS</name>
<dbReference type="SMART" id="SM00176">
    <property type="entry name" value="RAN"/>
    <property type="match status" value="1"/>
</dbReference>
<evidence type="ECO:0000256" key="2">
    <source>
        <dbReference type="ARBA" id="ARBA00023134"/>
    </source>
</evidence>
<dbReference type="EMBL" id="GG662588">
    <property type="protein sequence ID" value="EAR84750.2"/>
    <property type="molecule type" value="Genomic_DNA"/>
</dbReference>
<accession>Q22HF1</accession>
<evidence type="ECO:0000313" key="3">
    <source>
        <dbReference type="EMBL" id="EAR84750.2"/>
    </source>
</evidence>
<dbReference type="NCBIfam" id="TIGR00231">
    <property type="entry name" value="small_GTP"/>
    <property type="match status" value="1"/>
</dbReference>
<keyword evidence="2" id="KW-0342">GTP-binding</keyword>
<dbReference type="GeneID" id="7832831"/>
<dbReference type="InParanoid" id="Q22HF1"/>
<keyword evidence="1" id="KW-0547">Nucleotide-binding</keyword>
<dbReference type="Gene3D" id="3.40.50.300">
    <property type="entry name" value="P-loop containing nucleotide triphosphate hydrolases"/>
    <property type="match status" value="1"/>
</dbReference>
<dbReference type="AlphaFoldDB" id="Q22HF1"/>
<dbReference type="PANTHER" id="PTHR47977">
    <property type="entry name" value="RAS-RELATED PROTEIN RAB"/>
    <property type="match status" value="1"/>
</dbReference>
<reference evidence="4" key="1">
    <citation type="journal article" date="2006" name="PLoS Biol.">
        <title>Macronuclear genome sequence of the ciliate Tetrahymena thermophila, a model eukaryote.</title>
        <authorList>
            <person name="Eisen J.A."/>
            <person name="Coyne R.S."/>
            <person name="Wu M."/>
            <person name="Wu D."/>
            <person name="Thiagarajan M."/>
            <person name="Wortman J.R."/>
            <person name="Badger J.H."/>
            <person name="Ren Q."/>
            <person name="Amedeo P."/>
            <person name="Jones K.M."/>
            <person name="Tallon L.J."/>
            <person name="Delcher A.L."/>
            <person name="Salzberg S.L."/>
            <person name="Silva J.C."/>
            <person name="Haas B.J."/>
            <person name="Majoros W.H."/>
            <person name="Farzad M."/>
            <person name="Carlton J.M."/>
            <person name="Smith R.K. Jr."/>
            <person name="Garg J."/>
            <person name="Pearlman R.E."/>
            <person name="Karrer K.M."/>
            <person name="Sun L."/>
            <person name="Manning G."/>
            <person name="Elde N.C."/>
            <person name="Turkewitz A.P."/>
            <person name="Asai D.J."/>
            <person name="Wilkes D.E."/>
            <person name="Wang Y."/>
            <person name="Cai H."/>
            <person name="Collins K."/>
            <person name="Stewart B.A."/>
            <person name="Lee S.R."/>
            <person name="Wilamowska K."/>
            <person name="Weinberg Z."/>
            <person name="Ruzzo W.L."/>
            <person name="Wloga D."/>
            <person name="Gaertig J."/>
            <person name="Frankel J."/>
            <person name="Tsao C.-C."/>
            <person name="Gorovsky M.A."/>
            <person name="Keeling P.J."/>
            <person name="Waller R.F."/>
            <person name="Patron N.J."/>
            <person name="Cherry J.M."/>
            <person name="Stover N.A."/>
            <person name="Krieger C.J."/>
            <person name="del Toro C."/>
            <person name="Ryder H.F."/>
            <person name="Williamson S.C."/>
            <person name="Barbeau R.A."/>
            <person name="Hamilton E.P."/>
            <person name="Orias E."/>
        </authorList>
    </citation>
    <scope>NUCLEOTIDE SEQUENCE [LARGE SCALE GENOMIC DNA]</scope>
    <source>
        <strain evidence="4">SB210</strain>
    </source>
</reference>
<dbReference type="PRINTS" id="PR00449">
    <property type="entry name" value="RASTRNSFRMNG"/>
</dbReference>